<reference evidence="1 2" key="1">
    <citation type="submission" date="2019-04" db="EMBL/GenBank/DDBJ databases">
        <title>High contiguity whole genome sequence and gene annotation resource for two Venturia nashicola isolates.</title>
        <authorList>
            <person name="Prokchorchik M."/>
            <person name="Won K."/>
            <person name="Lee Y."/>
            <person name="Choi E.D."/>
            <person name="Segonzac C."/>
            <person name="Sohn K.H."/>
        </authorList>
    </citation>
    <scope>NUCLEOTIDE SEQUENCE [LARGE SCALE GENOMIC DNA]</scope>
    <source>
        <strain evidence="1 2">PRI2</strain>
    </source>
</reference>
<evidence type="ECO:0000313" key="1">
    <source>
        <dbReference type="EMBL" id="TID23069.1"/>
    </source>
</evidence>
<organism evidence="1 2">
    <name type="scientific">Venturia nashicola</name>
    <dbReference type="NCBI Taxonomy" id="86259"/>
    <lineage>
        <taxon>Eukaryota</taxon>
        <taxon>Fungi</taxon>
        <taxon>Dikarya</taxon>
        <taxon>Ascomycota</taxon>
        <taxon>Pezizomycotina</taxon>
        <taxon>Dothideomycetes</taxon>
        <taxon>Pleosporomycetidae</taxon>
        <taxon>Venturiales</taxon>
        <taxon>Venturiaceae</taxon>
        <taxon>Venturia</taxon>
    </lineage>
</organism>
<protein>
    <submittedName>
        <fullName evidence="1">Uncharacterized protein</fullName>
    </submittedName>
</protein>
<accession>A0A4Z1P8C9</accession>
<proteinExistence type="predicted"/>
<gene>
    <name evidence="1" type="ORF">E6O75_ATG02243</name>
</gene>
<comment type="caution">
    <text evidence="1">The sequence shown here is derived from an EMBL/GenBank/DDBJ whole genome shotgun (WGS) entry which is preliminary data.</text>
</comment>
<sequence>MPYFDSDSDCLREPLVPYIPSIDLILRSIHTMLKLESNNTSSLPSFNHALFRQRLFSDGQCLEDLIEHLATPLSGVINFYQGVVFIHDLERIKGALATLLLGAENVGTQYRMDLVRYTKQQIEVMLGIGEERMVF</sequence>
<dbReference type="Proteomes" id="UP000298493">
    <property type="component" value="Unassembled WGS sequence"/>
</dbReference>
<keyword evidence="2" id="KW-1185">Reference proteome</keyword>
<dbReference type="EMBL" id="SNSC02000007">
    <property type="protein sequence ID" value="TID23069.1"/>
    <property type="molecule type" value="Genomic_DNA"/>
</dbReference>
<dbReference type="OrthoDB" id="3923055at2759"/>
<evidence type="ECO:0000313" key="2">
    <source>
        <dbReference type="Proteomes" id="UP000298493"/>
    </source>
</evidence>
<dbReference type="AlphaFoldDB" id="A0A4Z1P8C9"/>
<name>A0A4Z1P8C9_9PEZI</name>